<protein>
    <submittedName>
        <fullName evidence="1">Uncharacterized protein</fullName>
    </submittedName>
</protein>
<keyword evidence="2" id="KW-1185">Reference proteome</keyword>
<sequence>MDSTRNINYVSSTVVCDNNLLTKWYRFGGGAGTQLSTTCIPAGKKCASHGVSWLNGAHPSVNEGRVTRE</sequence>
<organism evidence="1 2">
    <name type="scientific">Paramuricea clavata</name>
    <name type="common">Red gorgonian</name>
    <name type="synonym">Violescent sea-whip</name>
    <dbReference type="NCBI Taxonomy" id="317549"/>
    <lineage>
        <taxon>Eukaryota</taxon>
        <taxon>Metazoa</taxon>
        <taxon>Cnidaria</taxon>
        <taxon>Anthozoa</taxon>
        <taxon>Octocorallia</taxon>
        <taxon>Malacalcyonacea</taxon>
        <taxon>Plexauridae</taxon>
        <taxon>Paramuricea</taxon>
    </lineage>
</organism>
<evidence type="ECO:0000313" key="2">
    <source>
        <dbReference type="Proteomes" id="UP001152795"/>
    </source>
</evidence>
<accession>A0A6S7KG09</accession>
<dbReference type="OrthoDB" id="5944918at2759"/>
<feature type="non-terminal residue" evidence="1">
    <location>
        <position position="69"/>
    </location>
</feature>
<proteinExistence type="predicted"/>
<name>A0A6S7KG09_PARCT</name>
<reference evidence="1" key="1">
    <citation type="submission" date="2020-04" db="EMBL/GenBank/DDBJ databases">
        <authorList>
            <person name="Alioto T."/>
            <person name="Alioto T."/>
            <person name="Gomez Garrido J."/>
        </authorList>
    </citation>
    <scope>NUCLEOTIDE SEQUENCE</scope>
    <source>
        <strain evidence="1">A484AB</strain>
    </source>
</reference>
<dbReference type="AlphaFoldDB" id="A0A6S7KG09"/>
<evidence type="ECO:0000313" key="1">
    <source>
        <dbReference type="EMBL" id="CAB4041681.1"/>
    </source>
</evidence>
<dbReference type="Proteomes" id="UP001152795">
    <property type="component" value="Unassembled WGS sequence"/>
</dbReference>
<comment type="caution">
    <text evidence="1">The sequence shown here is derived from an EMBL/GenBank/DDBJ whole genome shotgun (WGS) entry which is preliminary data.</text>
</comment>
<dbReference type="EMBL" id="CACRXK020028744">
    <property type="protein sequence ID" value="CAB4041681.1"/>
    <property type="molecule type" value="Genomic_DNA"/>
</dbReference>
<gene>
    <name evidence="1" type="ORF">PACLA_8A042877</name>
</gene>